<proteinExistence type="predicted"/>
<reference evidence="1 2" key="1">
    <citation type="journal article" date="2021" name="Microorganisms">
        <title>The Ever-Expanding Pseudomonas Genus: Description of 43 New Species and Partition of the Pseudomonas putida Group.</title>
        <authorList>
            <person name="Girard L."/>
            <person name="Lood C."/>
            <person name="Hofte M."/>
            <person name="Vandamme P."/>
            <person name="Rokni-Zadeh H."/>
            <person name="van Noort V."/>
            <person name="Lavigne R."/>
            <person name="De Mot R."/>
        </authorList>
    </citation>
    <scope>NUCLEOTIDE SEQUENCE [LARGE SCALE GENOMIC DNA]</scope>
    <source>
        <strain evidence="1 2">SWRI17</strain>
    </source>
</reference>
<dbReference type="Proteomes" id="UP000824066">
    <property type="component" value="Chromosome"/>
</dbReference>
<keyword evidence="2" id="KW-1185">Reference proteome</keyword>
<accession>A0ABX8QCZ8</accession>
<evidence type="ECO:0000313" key="1">
    <source>
        <dbReference type="EMBL" id="QXI52138.1"/>
    </source>
</evidence>
<gene>
    <name evidence="1" type="ORF">KSS97_21770</name>
</gene>
<protein>
    <submittedName>
        <fullName evidence="1">Uncharacterized protein</fullName>
    </submittedName>
</protein>
<sequence length="94" mass="10907">MPREAMLAMKRSGHVLLKVQENLQWREVMSKGNVVSFTDRKAEIQAGIEFLDLLDRDIKENPEGIQPIPRGLLQRIQAIRNQADDNRRRELQEG</sequence>
<dbReference type="RefSeq" id="WP_030141207.1">
    <property type="nucleotide sequence ID" value="NZ_CP077080.1"/>
</dbReference>
<name>A0ABX8QCZ8_PSECO</name>
<evidence type="ECO:0000313" key="2">
    <source>
        <dbReference type="Proteomes" id="UP000824066"/>
    </source>
</evidence>
<organism evidence="1 2">
    <name type="scientific">Pseudomonas canavaninivorans</name>
    <dbReference type="NCBI Taxonomy" id="2842348"/>
    <lineage>
        <taxon>Bacteria</taxon>
        <taxon>Pseudomonadati</taxon>
        <taxon>Pseudomonadota</taxon>
        <taxon>Gammaproteobacteria</taxon>
        <taxon>Pseudomonadales</taxon>
        <taxon>Pseudomonadaceae</taxon>
        <taxon>Pseudomonas</taxon>
    </lineage>
</organism>
<dbReference type="EMBL" id="CP077080">
    <property type="protein sequence ID" value="QXI52138.1"/>
    <property type="molecule type" value="Genomic_DNA"/>
</dbReference>